<dbReference type="InterPro" id="IPR036291">
    <property type="entry name" value="NAD(P)-bd_dom_sf"/>
</dbReference>
<dbReference type="InterPro" id="IPR011128">
    <property type="entry name" value="G3P_DH_NAD-dep_N"/>
</dbReference>
<feature type="binding site" evidence="13">
    <location>
        <position position="256"/>
    </location>
    <ligand>
        <name>sn-glycerol 3-phosphate</name>
        <dbReference type="ChEBI" id="CHEBI:57597"/>
    </ligand>
</feature>
<reference evidence="20 21" key="1">
    <citation type="submission" date="2016-10" db="EMBL/GenBank/DDBJ databases">
        <authorList>
            <person name="de Groot N.N."/>
        </authorList>
    </citation>
    <scope>NUCLEOTIDE SEQUENCE [LARGE SCALE GENOMIC DNA]</scope>
    <source>
        <strain evidence="20 21">HL3</strain>
    </source>
</reference>
<dbReference type="PIRSF" id="PIRSF000114">
    <property type="entry name" value="Glycerol-3-P_dh"/>
    <property type="match status" value="1"/>
</dbReference>
<dbReference type="GO" id="GO:0005975">
    <property type="term" value="P:carbohydrate metabolic process"/>
    <property type="evidence" value="ECO:0007669"/>
    <property type="project" value="InterPro"/>
</dbReference>
<dbReference type="UniPathway" id="UPA00940"/>
<feature type="binding site" evidence="13">
    <location>
        <position position="16"/>
    </location>
    <ligand>
        <name>NADPH</name>
        <dbReference type="ChEBI" id="CHEBI:57783"/>
    </ligand>
</feature>
<proteinExistence type="inferred from homology"/>
<feature type="binding site" evidence="13">
    <location>
        <position position="110"/>
    </location>
    <ligand>
        <name>NADPH</name>
        <dbReference type="ChEBI" id="CHEBI:57783"/>
    </ligand>
</feature>
<dbReference type="GO" id="GO:0005829">
    <property type="term" value="C:cytosol"/>
    <property type="evidence" value="ECO:0007669"/>
    <property type="project" value="TreeGrafter"/>
</dbReference>
<feature type="binding site" evidence="15">
    <location>
        <position position="110"/>
    </location>
    <ligand>
        <name>substrate</name>
    </ligand>
</feature>
<dbReference type="Pfam" id="PF07479">
    <property type="entry name" value="NAD_Gly3P_dh_C"/>
    <property type="match status" value="1"/>
</dbReference>
<feature type="domain" description="Glycerol-3-phosphate dehydrogenase NAD-dependent C-terminal" evidence="19">
    <location>
        <begin position="182"/>
        <end position="323"/>
    </location>
</feature>
<name>A0A1I1RCC2_9GAMM</name>
<keyword evidence="7 13" id="KW-0594">Phospholipid biosynthesis</keyword>
<feature type="active site" description="Proton acceptor" evidence="13 14">
    <location>
        <position position="193"/>
    </location>
</feature>
<evidence type="ECO:0000256" key="2">
    <source>
        <dbReference type="ARBA" id="ARBA00022516"/>
    </source>
</evidence>
<dbReference type="Proteomes" id="UP000198611">
    <property type="component" value="Unassembled WGS sequence"/>
</dbReference>
<dbReference type="InterPro" id="IPR008927">
    <property type="entry name" value="6-PGluconate_DH-like_C_sf"/>
</dbReference>
<dbReference type="InterPro" id="IPR013328">
    <property type="entry name" value="6PGD_dom2"/>
</dbReference>
<dbReference type="PROSITE" id="PS00957">
    <property type="entry name" value="NAD_G3PDH"/>
    <property type="match status" value="1"/>
</dbReference>
<evidence type="ECO:0000256" key="17">
    <source>
        <dbReference type="RuleBase" id="RU000437"/>
    </source>
</evidence>
<evidence type="ECO:0000256" key="4">
    <source>
        <dbReference type="ARBA" id="ARBA00023002"/>
    </source>
</evidence>
<feature type="binding site" evidence="16">
    <location>
        <position position="257"/>
    </location>
    <ligand>
        <name>NAD(+)</name>
        <dbReference type="ChEBI" id="CHEBI:57540"/>
    </ligand>
</feature>
<feature type="binding site" evidence="13">
    <location>
        <position position="258"/>
    </location>
    <ligand>
        <name>sn-glycerol 3-phosphate</name>
        <dbReference type="ChEBI" id="CHEBI:57597"/>
    </ligand>
</feature>
<comment type="similarity">
    <text evidence="1 13 17">Belongs to the NAD-dependent glycerol-3-phosphate dehydrogenase family.</text>
</comment>
<feature type="binding site" evidence="15">
    <location>
        <begin position="257"/>
        <end position="258"/>
    </location>
    <ligand>
        <name>substrate</name>
    </ligand>
</feature>
<dbReference type="STRING" id="1123397.SAMN05660831_01404"/>
<dbReference type="Pfam" id="PF01210">
    <property type="entry name" value="NAD_Gly3P_dh_N"/>
    <property type="match status" value="1"/>
</dbReference>
<dbReference type="GO" id="GO:0046474">
    <property type="term" value="P:glycerophospholipid biosynthetic process"/>
    <property type="evidence" value="ECO:0007669"/>
    <property type="project" value="TreeGrafter"/>
</dbReference>
<feature type="binding site" evidence="13">
    <location>
        <position position="37"/>
    </location>
    <ligand>
        <name>NADPH</name>
        <dbReference type="ChEBI" id="CHEBI:57783"/>
    </ligand>
</feature>
<evidence type="ECO:0000256" key="6">
    <source>
        <dbReference type="ARBA" id="ARBA00023098"/>
    </source>
</evidence>
<keyword evidence="8 13" id="KW-1208">Phospholipid metabolism</keyword>
<evidence type="ECO:0000256" key="12">
    <source>
        <dbReference type="ARBA" id="ARBA00080511"/>
    </source>
</evidence>
<keyword evidence="13" id="KW-0963">Cytoplasm</keyword>
<feature type="binding site" evidence="13">
    <location>
        <position position="257"/>
    </location>
    <ligand>
        <name>sn-glycerol 3-phosphate</name>
        <dbReference type="ChEBI" id="CHEBI:57597"/>
    </ligand>
</feature>
<feature type="binding site" evidence="13">
    <location>
        <position position="53"/>
    </location>
    <ligand>
        <name>NADPH</name>
        <dbReference type="ChEBI" id="CHEBI:57783"/>
    </ligand>
</feature>
<comment type="catalytic activity">
    <reaction evidence="13">
        <text>sn-glycerol 3-phosphate + NAD(+) = dihydroxyacetone phosphate + NADH + H(+)</text>
        <dbReference type="Rhea" id="RHEA:11092"/>
        <dbReference type="ChEBI" id="CHEBI:15378"/>
        <dbReference type="ChEBI" id="CHEBI:57540"/>
        <dbReference type="ChEBI" id="CHEBI:57597"/>
        <dbReference type="ChEBI" id="CHEBI:57642"/>
        <dbReference type="ChEBI" id="CHEBI:57945"/>
        <dbReference type="EC" id="1.1.1.94"/>
    </reaction>
</comment>
<feature type="binding site" evidence="13">
    <location>
        <position position="15"/>
    </location>
    <ligand>
        <name>NADPH</name>
        <dbReference type="ChEBI" id="CHEBI:57783"/>
    </ligand>
</feature>
<comment type="pathway">
    <text evidence="13">Membrane lipid metabolism; glycerophospholipid metabolism.</text>
</comment>
<dbReference type="GO" id="GO:0046168">
    <property type="term" value="P:glycerol-3-phosphate catabolic process"/>
    <property type="evidence" value="ECO:0007669"/>
    <property type="project" value="InterPro"/>
</dbReference>
<feature type="binding site" evidence="13">
    <location>
        <position position="193"/>
    </location>
    <ligand>
        <name>sn-glycerol 3-phosphate</name>
        <dbReference type="ChEBI" id="CHEBI:57597"/>
    </ligand>
</feature>
<dbReference type="HAMAP" id="MF_00394">
    <property type="entry name" value="NAD_Glyc3P_dehydrog"/>
    <property type="match status" value="1"/>
</dbReference>
<feature type="binding site" evidence="13">
    <location>
        <position position="281"/>
    </location>
    <ligand>
        <name>NADPH</name>
        <dbReference type="ChEBI" id="CHEBI:57783"/>
    </ligand>
</feature>
<feature type="binding site" evidence="13">
    <location>
        <position position="257"/>
    </location>
    <ligand>
        <name>NADPH</name>
        <dbReference type="ChEBI" id="CHEBI:57783"/>
    </ligand>
</feature>
<dbReference type="GO" id="GO:0141153">
    <property type="term" value="F:glycerol-3-phosphate dehydrogenase (NADP+) activity"/>
    <property type="evidence" value="ECO:0007669"/>
    <property type="project" value="RHEA"/>
</dbReference>
<evidence type="ECO:0000259" key="18">
    <source>
        <dbReference type="Pfam" id="PF01210"/>
    </source>
</evidence>
<dbReference type="NCBIfam" id="NF000940">
    <property type="entry name" value="PRK00094.1-2"/>
    <property type="match status" value="1"/>
</dbReference>
<keyword evidence="4 13" id="KW-0560">Oxidoreductase</keyword>
<evidence type="ECO:0000313" key="21">
    <source>
        <dbReference type="Proteomes" id="UP000198611"/>
    </source>
</evidence>
<feature type="binding site" evidence="13">
    <location>
        <position position="283"/>
    </location>
    <ligand>
        <name>NADPH</name>
        <dbReference type="ChEBI" id="CHEBI:57783"/>
    </ligand>
</feature>
<feature type="binding site" evidence="16">
    <location>
        <position position="142"/>
    </location>
    <ligand>
        <name>NAD(+)</name>
        <dbReference type="ChEBI" id="CHEBI:57540"/>
    </ligand>
</feature>
<keyword evidence="5 13" id="KW-0520">NAD</keyword>
<dbReference type="EC" id="1.1.1.94" evidence="10 13"/>
<dbReference type="FunFam" id="3.40.50.720:FF:000019">
    <property type="entry name" value="Glycerol-3-phosphate dehydrogenase [NAD(P)+]"/>
    <property type="match status" value="1"/>
</dbReference>
<dbReference type="Gene3D" id="3.40.50.720">
    <property type="entry name" value="NAD(P)-binding Rossmann-like Domain"/>
    <property type="match status" value="1"/>
</dbReference>
<dbReference type="InterPro" id="IPR006168">
    <property type="entry name" value="G3P_DH_NAD-dep"/>
</dbReference>
<evidence type="ECO:0000256" key="8">
    <source>
        <dbReference type="ARBA" id="ARBA00023264"/>
    </source>
</evidence>
<dbReference type="InterPro" id="IPR006109">
    <property type="entry name" value="G3P_DH_NAD-dep_C"/>
</dbReference>
<feature type="binding site" evidence="13">
    <location>
        <position position="110"/>
    </location>
    <ligand>
        <name>sn-glycerol 3-phosphate</name>
        <dbReference type="ChEBI" id="CHEBI:57597"/>
    </ligand>
</feature>
<dbReference type="Gene3D" id="1.10.1040.10">
    <property type="entry name" value="N-(1-d-carboxylethyl)-l-norvaline Dehydrogenase, domain 2"/>
    <property type="match status" value="1"/>
</dbReference>
<evidence type="ECO:0000259" key="19">
    <source>
        <dbReference type="Pfam" id="PF07479"/>
    </source>
</evidence>
<evidence type="ECO:0000256" key="9">
    <source>
        <dbReference type="ARBA" id="ARBA00052716"/>
    </source>
</evidence>
<protein>
    <recommendedName>
        <fullName evidence="11 13">Glycerol-3-phosphate dehydrogenase [NAD(P)+]</fullName>
        <ecNumber evidence="10 13">1.1.1.94</ecNumber>
    </recommendedName>
    <alternativeName>
        <fullName evidence="13">NAD(P)(+)-dependent glycerol-3-phosphate dehydrogenase</fullName>
    </alternativeName>
    <alternativeName>
        <fullName evidence="12 13">NAD(P)H-dependent dihydroxyacetone-phosphate reductase</fullName>
    </alternativeName>
</protein>
<dbReference type="SUPFAM" id="SSF51735">
    <property type="entry name" value="NAD(P)-binding Rossmann-fold domains"/>
    <property type="match status" value="1"/>
</dbReference>
<evidence type="ECO:0000256" key="15">
    <source>
        <dbReference type="PIRSR" id="PIRSR000114-2"/>
    </source>
</evidence>
<dbReference type="AlphaFoldDB" id="A0A1I1RCC2"/>
<dbReference type="PANTHER" id="PTHR11728">
    <property type="entry name" value="GLYCEROL-3-PHOSPHATE DEHYDROGENASE"/>
    <property type="match status" value="1"/>
</dbReference>
<keyword evidence="21" id="KW-1185">Reference proteome</keyword>
<dbReference type="PRINTS" id="PR00077">
    <property type="entry name" value="GPDHDRGNASE"/>
</dbReference>
<dbReference type="PANTHER" id="PTHR11728:SF1">
    <property type="entry name" value="GLYCEROL-3-PHOSPHATE DEHYDROGENASE [NAD(+)] 2, CHLOROPLASTIC"/>
    <property type="match status" value="1"/>
</dbReference>
<evidence type="ECO:0000256" key="7">
    <source>
        <dbReference type="ARBA" id="ARBA00023209"/>
    </source>
</evidence>
<dbReference type="FunFam" id="1.10.1040.10:FF:000001">
    <property type="entry name" value="Glycerol-3-phosphate dehydrogenase [NAD(P)+]"/>
    <property type="match status" value="1"/>
</dbReference>
<comment type="catalytic activity">
    <reaction evidence="9">
        <text>sn-glycerol 3-phosphate + NADP(+) = dihydroxyacetone phosphate + NADPH + H(+)</text>
        <dbReference type="Rhea" id="RHEA:11096"/>
        <dbReference type="ChEBI" id="CHEBI:15378"/>
        <dbReference type="ChEBI" id="CHEBI:57597"/>
        <dbReference type="ChEBI" id="CHEBI:57642"/>
        <dbReference type="ChEBI" id="CHEBI:57783"/>
        <dbReference type="ChEBI" id="CHEBI:58349"/>
        <dbReference type="EC" id="1.1.1.94"/>
    </reaction>
    <physiologicalReaction direction="right-to-left" evidence="9">
        <dbReference type="Rhea" id="RHEA:11098"/>
    </physiologicalReaction>
</comment>
<accession>A0A1I1RCC2</accession>
<comment type="subcellular location">
    <subcellularLocation>
        <location evidence="13">Cytoplasm</location>
    </subcellularLocation>
</comment>
<organism evidence="20 21">
    <name type="scientific">Thiohalospira halophila DSM 15071</name>
    <dbReference type="NCBI Taxonomy" id="1123397"/>
    <lineage>
        <taxon>Bacteria</taxon>
        <taxon>Pseudomonadati</taxon>
        <taxon>Pseudomonadota</taxon>
        <taxon>Gammaproteobacteria</taxon>
        <taxon>Thiohalospirales</taxon>
        <taxon>Thiohalospiraceae</taxon>
        <taxon>Thiohalospira</taxon>
    </lineage>
</organism>
<feature type="domain" description="Glycerol-3-phosphate dehydrogenase NAD-dependent N-terminal" evidence="18">
    <location>
        <begin position="8"/>
        <end position="162"/>
    </location>
</feature>
<evidence type="ECO:0000256" key="14">
    <source>
        <dbReference type="PIRSR" id="PIRSR000114-1"/>
    </source>
</evidence>
<dbReference type="GO" id="GO:0051287">
    <property type="term" value="F:NAD binding"/>
    <property type="evidence" value="ECO:0007669"/>
    <property type="project" value="InterPro"/>
</dbReference>
<keyword evidence="6 13" id="KW-0443">Lipid metabolism</keyword>
<evidence type="ECO:0000256" key="13">
    <source>
        <dbReference type="HAMAP-Rule" id="MF_00394"/>
    </source>
</evidence>
<evidence type="ECO:0000256" key="5">
    <source>
        <dbReference type="ARBA" id="ARBA00023027"/>
    </source>
</evidence>
<evidence type="ECO:0000313" key="20">
    <source>
        <dbReference type="EMBL" id="SFD31939.1"/>
    </source>
</evidence>
<dbReference type="SUPFAM" id="SSF48179">
    <property type="entry name" value="6-phosphogluconate dehydrogenase C-terminal domain-like"/>
    <property type="match status" value="1"/>
</dbReference>
<dbReference type="NCBIfam" id="NF000942">
    <property type="entry name" value="PRK00094.1-4"/>
    <property type="match status" value="1"/>
</dbReference>
<dbReference type="GO" id="GO:0046167">
    <property type="term" value="P:glycerol-3-phosphate biosynthetic process"/>
    <property type="evidence" value="ECO:0007669"/>
    <property type="project" value="UniProtKB-UniRule"/>
</dbReference>
<evidence type="ECO:0000256" key="1">
    <source>
        <dbReference type="ARBA" id="ARBA00011009"/>
    </source>
</evidence>
<sequence>MTAMNAPLAVIGAGSWGTALAIHLARGGHPVRLRGHRPEAVARLARDRENLGYLPGIPFPDGLEVTDSLASAVVDSAGVLVAVPSHAFSRTVADLHPFLPAGSPLAWATKGLDPDSRRLLHEEAAESLGGVSMAVISGPTFAAEVGAGRPTAVTVAANDPDLAGAWVERLHHDAFRAYTSDDLIGVELGGAVKNILAIATGIADGLGLGANTRAALITRGLAETTRLGMALGGRAETFTGLAGMGDLVLTCTDDQSRNRRFGLALGRGGSADEARSAIGQVVEGEPTTRAVLARAHEAGVEMPITEQVYRVLFEGVPPREAVEQLLAREPKPES</sequence>
<evidence type="ECO:0000256" key="10">
    <source>
        <dbReference type="ARBA" id="ARBA00066687"/>
    </source>
</evidence>
<dbReference type="GO" id="GO:0141152">
    <property type="term" value="F:glycerol-3-phosphate dehydrogenase (NAD+) activity"/>
    <property type="evidence" value="ECO:0007669"/>
    <property type="project" value="RHEA"/>
</dbReference>
<evidence type="ECO:0000256" key="11">
    <source>
        <dbReference type="ARBA" id="ARBA00069372"/>
    </source>
</evidence>
<keyword evidence="3 13" id="KW-0521">NADP</keyword>
<keyword evidence="2 13" id="KW-0444">Lipid biosynthesis</keyword>
<feature type="binding site" evidence="13">
    <location>
        <position position="140"/>
    </location>
    <ligand>
        <name>sn-glycerol 3-phosphate</name>
        <dbReference type="ChEBI" id="CHEBI:57597"/>
    </ligand>
</feature>
<feature type="binding site" evidence="13">
    <location>
        <position position="246"/>
    </location>
    <ligand>
        <name>sn-glycerol 3-phosphate</name>
        <dbReference type="ChEBI" id="CHEBI:57597"/>
    </ligand>
</feature>
<gene>
    <name evidence="13" type="primary">gpsA</name>
    <name evidence="20" type="ORF">SAMN05660831_01404</name>
</gene>
<dbReference type="EMBL" id="FOMJ01000004">
    <property type="protein sequence ID" value="SFD31939.1"/>
    <property type="molecule type" value="Genomic_DNA"/>
</dbReference>
<feature type="binding site" evidence="13">
    <location>
        <position position="36"/>
    </location>
    <ligand>
        <name>NADPH</name>
        <dbReference type="ChEBI" id="CHEBI:57783"/>
    </ligand>
</feature>
<evidence type="ECO:0000256" key="16">
    <source>
        <dbReference type="PIRSR" id="PIRSR000114-3"/>
    </source>
</evidence>
<feature type="binding site" evidence="16">
    <location>
        <begin position="12"/>
        <end position="17"/>
    </location>
    <ligand>
        <name>NAD(+)</name>
        <dbReference type="ChEBI" id="CHEBI:57540"/>
    </ligand>
</feature>
<comment type="function">
    <text evidence="13">Catalyzes the reduction of the glycolytic intermediate dihydroxyacetone phosphate (DHAP) to sn-glycerol 3-phosphate (G3P), the key precursor for phospholipid synthesis.</text>
</comment>
<evidence type="ECO:0000256" key="3">
    <source>
        <dbReference type="ARBA" id="ARBA00022857"/>
    </source>
</evidence>
<feature type="binding site" evidence="13">
    <location>
        <position position="138"/>
    </location>
    <ligand>
        <name>sn-glycerol 3-phosphate</name>
        <dbReference type="ChEBI" id="CHEBI:57597"/>
    </ligand>
</feature>
<feature type="binding site" evidence="13">
    <location>
        <position position="142"/>
    </location>
    <ligand>
        <name>NADPH</name>
        <dbReference type="ChEBI" id="CHEBI:57783"/>
    </ligand>
</feature>
<keyword evidence="13" id="KW-0547">Nucleotide-binding</keyword>